<evidence type="ECO:0000256" key="5">
    <source>
        <dbReference type="ARBA" id="ARBA00023002"/>
    </source>
</evidence>
<evidence type="ECO:0000256" key="7">
    <source>
        <dbReference type="RuleBase" id="RU361277"/>
    </source>
</evidence>
<dbReference type="HOGENOM" id="CLU_026673_14_1_11"/>
<keyword evidence="6" id="KW-0520">NAD</keyword>
<gene>
    <name evidence="9" type="ORF">HMPREF9233_00030</name>
</gene>
<dbReference type="InterPro" id="IPR020843">
    <property type="entry name" value="ER"/>
</dbReference>
<dbReference type="SMART" id="SM00829">
    <property type="entry name" value="PKS_ER"/>
    <property type="match status" value="1"/>
</dbReference>
<comment type="similarity">
    <text evidence="2 7">Belongs to the zinc-containing alcohol dehydrogenase family.</text>
</comment>
<dbReference type="PROSITE" id="PS00059">
    <property type="entry name" value="ADH_ZINC"/>
    <property type="match status" value="1"/>
</dbReference>
<accession>K9EYA8</accession>
<comment type="caution">
    <text evidence="9">The sequence shown here is derived from an EMBL/GenBank/DDBJ whole genome shotgun (WGS) entry which is preliminary data.</text>
</comment>
<sequence length="363" mass="38295">MKASVVREFGGGFHTEEVTLADPTGREVLVEVKASGLCHSDELAHQTNLGYDVPVVFGHEVAGVAIEVGPNVTDIQVGDHVVGCLVQYCGACVKRLTGQVFLCENPGATLRTPDATSRIFDADGKDLKQGMGLGGFAERALIHENQLTRIPKEMPFPQACLLGYGVVTGAGAAINTANVRAGDTVAVIGTGGVGLNTFSGAVIAGASRIIAIDVADENLETAKKFGATDVINSKNTDPVEAVRDLTGGGVDHAFDLVGAFGQTRNGYDMLAKGGGRYLIGLLDAENSIELSSFESLTSLKHVHGVYMGSTVHKRDIPMVANLYLQDRYELDSLVSKEISIDEVQTGYEALADPNTNRVVITSF</sequence>
<comment type="cofactor">
    <cofactor evidence="1 7">
        <name>Zn(2+)</name>
        <dbReference type="ChEBI" id="CHEBI:29105"/>
    </cofactor>
</comment>
<dbReference type="STRING" id="202789.GCA_001457435_00095"/>
<dbReference type="PANTHER" id="PTHR43880">
    <property type="entry name" value="ALCOHOL DEHYDROGENASE"/>
    <property type="match status" value="1"/>
</dbReference>
<keyword evidence="3 7" id="KW-0479">Metal-binding</keyword>
<evidence type="ECO:0000256" key="4">
    <source>
        <dbReference type="ARBA" id="ARBA00022833"/>
    </source>
</evidence>
<dbReference type="SUPFAM" id="SSF50129">
    <property type="entry name" value="GroES-like"/>
    <property type="match status" value="1"/>
</dbReference>
<name>K9EYA8_9ACTO</name>
<feature type="domain" description="Enoyl reductase (ER)" evidence="8">
    <location>
        <begin position="10"/>
        <end position="360"/>
    </location>
</feature>
<dbReference type="Pfam" id="PF08240">
    <property type="entry name" value="ADH_N"/>
    <property type="match status" value="1"/>
</dbReference>
<dbReference type="InterPro" id="IPR011032">
    <property type="entry name" value="GroES-like_sf"/>
</dbReference>
<dbReference type="InterPro" id="IPR013149">
    <property type="entry name" value="ADH-like_C"/>
</dbReference>
<dbReference type="AlphaFoldDB" id="K9EYA8"/>
<dbReference type="PANTHER" id="PTHR43880:SF12">
    <property type="entry name" value="ALCOHOL DEHYDROGENASE CLASS-3"/>
    <property type="match status" value="1"/>
</dbReference>
<organism evidence="9 10">
    <name type="scientific">Actinobaculum massiliense ACS-171-V-Col2</name>
    <dbReference type="NCBI Taxonomy" id="883066"/>
    <lineage>
        <taxon>Bacteria</taxon>
        <taxon>Bacillati</taxon>
        <taxon>Actinomycetota</taxon>
        <taxon>Actinomycetes</taxon>
        <taxon>Actinomycetales</taxon>
        <taxon>Actinomycetaceae</taxon>
        <taxon>Actinobaculum</taxon>
    </lineage>
</organism>
<reference evidence="9 10" key="1">
    <citation type="submission" date="2012-09" db="EMBL/GenBank/DDBJ databases">
        <title>The Genome Sequence of Actinobaculum massiliae ACS-171-V-COL2.</title>
        <authorList>
            <consortium name="The Broad Institute Genome Sequencing Platform"/>
            <person name="Earl A."/>
            <person name="Ward D."/>
            <person name="Feldgarden M."/>
            <person name="Gevers D."/>
            <person name="Saerens B."/>
            <person name="Vaneechoutte M."/>
            <person name="Walker B."/>
            <person name="Young S.K."/>
            <person name="Zeng Q."/>
            <person name="Gargeya S."/>
            <person name="Fitzgerald M."/>
            <person name="Haas B."/>
            <person name="Abouelleil A."/>
            <person name="Alvarado L."/>
            <person name="Arachchi H.M."/>
            <person name="Berlin A."/>
            <person name="Chapman S.B."/>
            <person name="Goldberg J."/>
            <person name="Griggs A."/>
            <person name="Gujja S."/>
            <person name="Hansen M."/>
            <person name="Howarth C."/>
            <person name="Imamovic A."/>
            <person name="Larimer J."/>
            <person name="McCowen C."/>
            <person name="Montmayeur A."/>
            <person name="Murphy C."/>
            <person name="Neiman D."/>
            <person name="Pearson M."/>
            <person name="Priest M."/>
            <person name="Roberts A."/>
            <person name="Saif S."/>
            <person name="Shea T."/>
            <person name="Sisk P."/>
            <person name="Sykes S."/>
            <person name="Wortman J."/>
            <person name="Nusbaum C."/>
            <person name="Birren B."/>
        </authorList>
    </citation>
    <scope>NUCLEOTIDE SEQUENCE [LARGE SCALE GENOMIC DNA]</scope>
    <source>
        <strain evidence="10">ACS-171-V-Col2</strain>
    </source>
</reference>
<keyword evidence="5" id="KW-0560">Oxidoreductase</keyword>
<dbReference type="FunFam" id="3.40.50.720:FF:000003">
    <property type="entry name" value="S-(hydroxymethyl)glutathione dehydrogenase"/>
    <property type="match status" value="1"/>
</dbReference>
<evidence type="ECO:0000313" key="10">
    <source>
        <dbReference type="Proteomes" id="UP000009888"/>
    </source>
</evidence>
<dbReference type="PATRIC" id="fig|883066.3.peg.31"/>
<protein>
    <recommendedName>
        <fullName evidence="8">Enoyl reductase (ER) domain-containing protein</fullName>
    </recommendedName>
</protein>
<dbReference type="InterPro" id="IPR013154">
    <property type="entry name" value="ADH-like_N"/>
</dbReference>
<dbReference type="GO" id="GO:0051903">
    <property type="term" value="F:S-(hydroxymethyl)glutathione dehydrogenase [NAD(P)+] activity"/>
    <property type="evidence" value="ECO:0007669"/>
    <property type="project" value="TreeGrafter"/>
</dbReference>
<dbReference type="GO" id="GO:0005829">
    <property type="term" value="C:cytosol"/>
    <property type="evidence" value="ECO:0007669"/>
    <property type="project" value="TreeGrafter"/>
</dbReference>
<evidence type="ECO:0000256" key="1">
    <source>
        <dbReference type="ARBA" id="ARBA00001947"/>
    </source>
</evidence>
<evidence type="ECO:0000259" key="8">
    <source>
        <dbReference type="SMART" id="SM00829"/>
    </source>
</evidence>
<dbReference type="InterPro" id="IPR002328">
    <property type="entry name" value="ADH_Zn_CS"/>
</dbReference>
<keyword evidence="10" id="KW-1185">Reference proteome</keyword>
<evidence type="ECO:0000256" key="3">
    <source>
        <dbReference type="ARBA" id="ARBA00022723"/>
    </source>
</evidence>
<dbReference type="eggNOG" id="COG1062">
    <property type="taxonomic scope" value="Bacteria"/>
</dbReference>
<dbReference type="InterPro" id="IPR036291">
    <property type="entry name" value="NAD(P)-bd_dom_sf"/>
</dbReference>
<dbReference type="Proteomes" id="UP000009888">
    <property type="component" value="Unassembled WGS sequence"/>
</dbReference>
<dbReference type="GO" id="GO:0008270">
    <property type="term" value="F:zinc ion binding"/>
    <property type="evidence" value="ECO:0007669"/>
    <property type="project" value="InterPro"/>
</dbReference>
<dbReference type="Pfam" id="PF00107">
    <property type="entry name" value="ADH_zinc_N"/>
    <property type="match status" value="1"/>
</dbReference>
<dbReference type="Gene3D" id="3.40.50.720">
    <property type="entry name" value="NAD(P)-binding Rossmann-like Domain"/>
    <property type="match status" value="1"/>
</dbReference>
<keyword evidence="4 7" id="KW-0862">Zinc</keyword>
<proteinExistence type="inferred from homology"/>
<evidence type="ECO:0000256" key="2">
    <source>
        <dbReference type="ARBA" id="ARBA00008072"/>
    </source>
</evidence>
<evidence type="ECO:0000313" key="9">
    <source>
        <dbReference type="EMBL" id="EKU95942.1"/>
    </source>
</evidence>
<dbReference type="GO" id="GO:0046294">
    <property type="term" value="P:formaldehyde catabolic process"/>
    <property type="evidence" value="ECO:0007669"/>
    <property type="project" value="TreeGrafter"/>
</dbReference>
<dbReference type="Gene3D" id="3.90.180.10">
    <property type="entry name" value="Medium-chain alcohol dehydrogenases, catalytic domain"/>
    <property type="match status" value="1"/>
</dbReference>
<dbReference type="EMBL" id="AGWL01000001">
    <property type="protein sequence ID" value="EKU95942.1"/>
    <property type="molecule type" value="Genomic_DNA"/>
</dbReference>
<dbReference type="SUPFAM" id="SSF51735">
    <property type="entry name" value="NAD(P)-binding Rossmann-fold domains"/>
    <property type="match status" value="1"/>
</dbReference>
<evidence type="ECO:0000256" key="6">
    <source>
        <dbReference type="ARBA" id="ARBA00023027"/>
    </source>
</evidence>